<evidence type="ECO:0008006" key="10">
    <source>
        <dbReference type="Google" id="ProtNLM"/>
    </source>
</evidence>
<keyword evidence="1 7" id="KW-0479">Metal-binding</keyword>
<evidence type="ECO:0000256" key="2">
    <source>
        <dbReference type="ARBA" id="ARBA00022741"/>
    </source>
</evidence>
<dbReference type="InterPro" id="IPR001019">
    <property type="entry name" value="Gprotein_alpha_su"/>
</dbReference>
<dbReference type="Proteomes" id="UP000078561">
    <property type="component" value="Unassembled WGS sequence"/>
</dbReference>
<dbReference type="InterPro" id="IPR002975">
    <property type="entry name" value="Fungi_Gprotein_alpha"/>
</dbReference>
<feature type="binding site" evidence="6">
    <location>
        <begin position="287"/>
        <end position="290"/>
    </location>
    <ligand>
        <name>GTP</name>
        <dbReference type="ChEBI" id="CHEBI:37565"/>
    </ligand>
</feature>
<dbReference type="GO" id="GO:0005525">
    <property type="term" value="F:GTP binding"/>
    <property type="evidence" value="ECO:0007669"/>
    <property type="project" value="UniProtKB-KW"/>
</dbReference>
<dbReference type="Gene3D" id="3.40.50.300">
    <property type="entry name" value="P-loop containing nucleotide triphosphate hydrolases"/>
    <property type="match status" value="1"/>
</dbReference>
<gene>
    <name evidence="8" type="primary">ABSGL_06670.1 scaffold 8661</name>
</gene>
<dbReference type="Pfam" id="PF00503">
    <property type="entry name" value="G-alpha"/>
    <property type="match status" value="1"/>
</dbReference>
<evidence type="ECO:0000256" key="1">
    <source>
        <dbReference type="ARBA" id="ARBA00022723"/>
    </source>
</evidence>
<dbReference type="GO" id="GO:0031683">
    <property type="term" value="F:G-protein beta/gamma-subunit complex binding"/>
    <property type="evidence" value="ECO:0007669"/>
    <property type="project" value="InterPro"/>
</dbReference>
<sequence>MGCCYSSNQSISTERLHNEEIDQILRAEKVKNQYQAKLLLLGAGESGKSTLVKQIRLIHGGFTNEERQAFREIVVQNLLQSMVTLLESVALMGLSWQIDGTTTSPENGGTNHVNCTTMSAKLQQHAKGIGKGSILLLPMDLVEMITYLWRHPTIQQVYRRRNEYQLNDSAAYYFDTIQRIADPRFIPTDEDILRSRVKTTGITETTFKDGQHLIRVFDVGGQRSERKKWIHCFENVTALIFMVALSEYDQVLFEDPTINRLDESLQLYASICNTPWFTRTSFILLFNKTDLFKQKWSFDTFQVYFSDYKGPSHYKGGYHYIRKRFLDLKPPTNDTQVYSHFTCATDTKQIRFVLVAVTDVILQQNMRSGGLLD</sequence>
<keyword evidence="5" id="KW-0807">Transducer</keyword>
<dbReference type="PRINTS" id="PR00318">
    <property type="entry name" value="GPROTEINA"/>
</dbReference>
<dbReference type="SMART" id="SM00275">
    <property type="entry name" value="G_alpha"/>
    <property type="match status" value="1"/>
</dbReference>
<feature type="binding site" evidence="7">
    <location>
        <position position="199"/>
    </location>
    <ligand>
        <name>Mg(2+)</name>
        <dbReference type="ChEBI" id="CHEBI:18420"/>
    </ligand>
</feature>
<evidence type="ECO:0000256" key="4">
    <source>
        <dbReference type="ARBA" id="ARBA00023134"/>
    </source>
</evidence>
<dbReference type="SUPFAM" id="SSF52540">
    <property type="entry name" value="P-loop containing nucleoside triphosphate hydrolases"/>
    <property type="match status" value="1"/>
</dbReference>
<dbReference type="InParanoid" id="A0A168NPD1"/>
<feature type="binding site" evidence="6">
    <location>
        <position position="344"/>
    </location>
    <ligand>
        <name>GTP</name>
        <dbReference type="ChEBI" id="CHEBI:37565"/>
    </ligand>
</feature>
<dbReference type="GO" id="GO:0005737">
    <property type="term" value="C:cytoplasm"/>
    <property type="evidence" value="ECO:0007669"/>
    <property type="project" value="TreeGrafter"/>
</dbReference>
<evidence type="ECO:0000313" key="8">
    <source>
        <dbReference type="EMBL" id="SAM00934.1"/>
    </source>
</evidence>
<dbReference type="GO" id="GO:0005834">
    <property type="term" value="C:heterotrimeric G-protein complex"/>
    <property type="evidence" value="ECO:0007669"/>
    <property type="project" value="InterPro"/>
</dbReference>
<dbReference type="InterPro" id="IPR027417">
    <property type="entry name" value="P-loop_NTPase"/>
</dbReference>
<evidence type="ECO:0000313" key="9">
    <source>
        <dbReference type="Proteomes" id="UP000078561"/>
    </source>
</evidence>
<dbReference type="AlphaFoldDB" id="A0A168NPD1"/>
<dbReference type="STRING" id="4829.A0A168NPD1"/>
<keyword evidence="3 7" id="KW-0460">Magnesium</keyword>
<dbReference type="GO" id="GO:0007188">
    <property type="term" value="P:adenylate cyclase-modulating G protein-coupled receptor signaling pathway"/>
    <property type="evidence" value="ECO:0007669"/>
    <property type="project" value="TreeGrafter"/>
</dbReference>
<dbReference type="GO" id="GO:0046872">
    <property type="term" value="F:metal ion binding"/>
    <property type="evidence" value="ECO:0007669"/>
    <property type="project" value="UniProtKB-KW"/>
</dbReference>
<reference evidence="8" key="1">
    <citation type="submission" date="2016-04" db="EMBL/GenBank/DDBJ databases">
        <authorList>
            <person name="Evans L.H."/>
            <person name="Alamgir A."/>
            <person name="Owens N."/>
            <person name="Weber N.D."/>
            <person name="Virtaneva K."/>
            <person name="Barbian K."/>
            <person name="Babar A."/>
            <person name="Rosenke K."/>
        </authorList>
    </citation>
    <scope>NUCLEOTIDE SEQUENCE [LARGE SCALE GENOMIC DNA]</scope>
    <source>
        <strain evidence="8">CBS 101.48</strain>
    </source>
</reference>
<dbReference type="FunCoup" id="A0A168NPD1">
    <property type="interactions" value="196"/>
</dbReference>
<evidence type="ECO:0000256" key="7">
    <source>
        <dbReference type="PIRSR" id="PIRSR601019-2"/>
    </source>
</evidence>
<feature type="binding site" evidence="6">
    <location>
        <begin position="168"/>
        <end position="169"/>
    </location>
    <ligand>
        <name>GTP</name>
        <dbReference type="ChEBI" id="CHEBI:37565"/>
    </ligand>
</feature>
<accession>A0A168NPD1</accession>
<name>A0A168NPD1_ABSGL</name>
<evidence type="ECO:0000256" key="3">
    <source>
        <dbReference type="ARBA" id="ARBA00022842"/>
    </source>
</evidence>
<dbReference type="PROSITE" id="PS51882">
    <property type="entry name" value="G_ALPHA"/>
    <property type="match status" value="1"/>
</dbReference>
<dbReference type="Gene3D" id="1.10.400.10">
    <property type="entry name" value="GI Alpha 1, domain 2-like"/>
    <property type="match status" value="1"/>
</dbReference>
<dbReference type="EMBL" id="LT553497">
    <property type="protein sequence ID" value="SAM00934.1"/>
    <property type="molecule type" value="Genomic_DNA"/>
</dbReference>
<dbReference type="PANTHER" id="PTHR10218">
    <property type="entry name" value="GTP-BINDING PROTEIN ALPHA SUBUNIT"/>
    <property type="match status" value="1"/>
</dbReference>
<dbReference type="CDD" id="cd00066">
    <property type="entry name" value="G-alpha"/>
    <property type="match status" value="1"/>
</dbReference>
<feature type="binding site" evidence="6">
    <location>
        <begin position="193"/>
        <end position="199"/>
    </location>
    <ligand>
        <name>GTP</name>
        <dbReference type="ChEBI" id="CHEBI:37565"/>
    </ligand>
</feature>
<dbReference type="PRINTS" id="PR01241">
    <property type="entry name" value="GPROTEINAFNG"/>
</dbReference>
<dbReference type="GO" id="GO:0003924">
    <property type="term" value="F:GTPase activity"/>
    <property type="evidence" value="ECO:0007669"/>
    <property type="project" value="InterPro"/>
</dbReference>
<dbReference type="OrthoDB" id="5817230at2759"/>
<keyword evidence="2 6" id="KW-0547">Nucleotide-binding</keyword>
<organism evidence="8">
    <name type="scientific">Absidia glauca</name>
    <name type="common">Pin mould</name>
    <dbReference type="NCBI Taxonomy" id="4829"/>
    <lineage>
        <taxon>Eukaryota</taxon>
        <taxon>Fungi</taxon>
        <taxon>Fungi incertae sedis</taxon>
        <taxon>Mucoromycota</taxon>
        <taxon>Mucoromycotina</taxon>
        <taxon>Mucoromycetes</taxon>
        <taxon>Mucorales</taxon>
        <taxon>Cunninghamellaceae</taxon>
        <taxon>Absidia</taxon>
    </lineage>
</organism>
<evidence type="ECO:0000256" key="6">
    <source>
        <dbReference type="PIRSR" id="PIRSR601019-1"/>
    </source>
</evidence>
<keyword evidence="9" id="KW-1185">Reference proteome</keyword>
<dbReference type="FunFam" id="3.40.50.300:FF:002307">
    <property type="entry name" value="Guanine nucleotide-binding protein G(k) subunit alpha"/>
    <property type="match status" value="1"/>
</dbReference>
<feature type="binding site" evidence="6">
    <location>
        <begin position="218"/>
        <end position="222"/>
    </location>
    <ligand>
        <name>GTP</name>
        <dbReference type="ChEBI" id="CHEBI:37565"/>
    </ligand>
</feature>
<protein>
    <recommendedName>
        <fullName evidence="10">Guanine nucleotide-binding protein subunit alpha</fullName>
    </recommendedName>
</protein>
<dbReference type="GO" id="GO:0001664">
    <property type="term" value="F:G protein-coupled receptor binding"/>
    <property type="evidence" value="ECO:0007669"/>
    <property type="project" value="InterPro"/>
</dbReference>
<evidence type="ECO:0000256" key="5">
    <source>
        <dbReference type="ARBA" id="ARBA00023224"/>
    </source>
</evidence>
<dbReference type="SUPFAM" id="SSF47895">
    <property type="entry name" value="Transducin (alpha subunit), insertion domain"/>
    <property type="match status" value="1"/>
</dbReference>
<feature type="binding site" evidence="7">
    <location>
        <position position="49"/>
    </location>
    <ligand>
        <name>Mg(2+)</name>
        <dbReference type="ChEBI" id="CHEBI:18420"/>
    </ligand>
</feature>
<feature type="binding site" evidence="6">
    <location>
        <begin position="45"/>
        <end position="50"/>
    </location>
    <ligand>
        <name>GTP</name>
        <dbReference type="ChEBI" id="CHEBI:37565"/>
    </ligand>
</feature>
<dbReference type="PANTHER" id="PTHR10218:SF302">
    <property type="entry name" value="GUANINE NUCLEOTIDE-BINDING PROTEIN ALPHA-5 SUBUNIT"/>
    <property type="match status" value="1"/>
</dbReference>
<proteinExistence type="predicted"/>
<dbReference type="InterPro" id="IPR011025">
    <property type="entry name" value="GproteinA_insert"/>
</dbReference>
<keyword evidence="4 6" id="KW-0342">GTP-binding</keyword>